<gene>
    <name evidence="2" type="ORF">AWH48_17040</name>
</gene>
<keyword evidence="1" id="KW-1133">Transmembrane helix</keyword>
<reference evidence="2 3" key="1">
    <citation type="submission" date="2016-01" db="EMBL/GenBank/DDBJ databases">
        <title>Investigation of taxonomic status of Bacillus aminovorans.</title>
        <authorList>
            <person name="Verma A."/>
            <person name="Pal Y."/>
            <person name="Krishnamurthi S."/>
        </authorList>
    </citation>
    <scope>NUCLEOTIDE SEQUENCE [LARGE SCALE GENOMIC DNA]</scope>
    <source>
        <strain evidence="2 3">DSM 4337</strain>
    </source>
</reference>
<evidence type="ECO:0000256" key="1">
    <source>
        <dbReference type="SAM" id="Phobius"/>
    </source>
</evidence>
<dbReference type="Pfam" id="PF26310">
    <property type="entry name" value="YczF"/>
    <property type="match status" value="1"/>
</dbReference>
<keyword evidence="1" id="KW-0812">Transmembrane</keyword>
<dbReference type="EMBL" id="LQWZ01000007">
    <property type="protein sequence ID" value="OAH58724.1"/>
    <property type="molecule type" value="Genomic_DNA"/>
</dbReference>
<comment type="caution">
    <text evidence="2">The sequence shown here is derived from an EMBL/GenBank/DDBJ whole genome shotgun (WGS) entry which is preliminary data.</text>
</comment>
<proteinExistence type="predicted"/>
<dbReference type="InterPro" id="IPR058725">
    <property type="entry name" value="YczF"/>
</dbReference>
<organism evidence="2 3">
    <name type="scientific">Domibacillus aminovorans</name>
    <dbReference type="NCBI Taxonomy" id="29332"/>
    <lineage>
        <taxon>Bacteria</taxon>
        <taxon>Bacillati</taxon>
        <taxon>Bacillota</taxon>
        <taxon>Bacilli</taxon>
        <taxon>Bacillales</taxon>
        <taxon>Bacillaceae</taxon>
        <taxon>Domibacillus</taxon>
    </lineage>
</organism>
<feature type="transmembrane region" description="Helical" evidence="1">
    <location>
        <begin position="40"/>
        <end position="59"/>
    </location>
</feature>
<dbReference type="Proteomes" id="UP000077271">
    <property type="component" value="Unassembled WGS sequence"/>
</dbReference>
<sequence>MKNLAIAMFILICLISFMLGIDKMMGLGVGDAIRNATNPFYVMHIAEMMVFYVLIAHTARASNSWLLQ</sequence>
<name>A0A177L059_9BACI</name>
<keyword evidence="1" id="KW-0472">Membrane</keyword>
<accession>A0A177L059</accession>
<dbReference type="AlphaFoldDB" id="A0A177L059"/>
<protein>
    <submittedName>
        <fullName evidence="2">Uncharacterized protein</fullName>
    </submittedName>
</protein>
<evidence type="ECO:0000313" key="2">
    <source>
        <dbReference type="EMBL" id="OAH58724.1"/>
    </source>
</evidence>
<evidence type="ECO:0000313" key="3">
    <source>
        <dbReference type="Proteomes" id="UP000077271"/>
    </source>
</evidence>